<evidence type="ECO:0008006" key="3">
    <source>
        <dbReference type="Google" id="ProtNLM"/>
    </source>
</evidence>
<dbReference type="Proteomes" id="UP000585721">
    <property type="component" value="Unassembled WGS sequence"/>
</dbReference>
<gene>
    <name evidence="1" type="ORF">HNR75_001300</name>
</gene>
<dbReference type="Pfam" id="PF06526">
    <property type="entry name" value="DUF1107"/>
    <property type="match status" value="1"/>
</dbReference>
<organism evidence="1 2">
    <name type="scientific">Tolumonas osonensis</name>
    <dbReference type="NCBI Taxonomy" id="675874"/>
    <lineage>
        <taxon>Bacteria</taxon>
        <taxon>Pseudomonadati</taxon>
        <taxon>Pseudomonadota</taxon>
        <taxon>Gammaproteobacteria</taxon>
        <taxon>Aeromonadales</taxon>
        <taxon>Aeromonadaceae</taxon>
        <taxon>Tolumonas</taxon>
    </lineage>
</organism>
<name>A0A841G8E8_9GAMM</name>
<dbReference type="InterPro" id="IPR009491">
    <property type="entry name" value="DUF1107"/>
</dbReference>
<sequence>MRIFKKYFPALIAKYVRTFFRGRLYIHGRGGYEFENGKVVMPPEADQVHRATVQELNNKIAEITKKAA</sequence>
<dbReference type="EMBL" id="JACHGR010000004">
    <property type="protein sequence ID" value="MBB6055394.1"/>
    <property type="molecule type" value="Genomic_DNA"/>
</dbReference>
<evidence type="ECO:0000313" key="1">
    <source>
        <dbReference type="EMBL" id="MBB6055394.1"/>
    </source>
</evidence>
<protein>
    <recommendedName>
        <fullName evidence="3">DUF1107 domain-containing protein</fullName>
    </recommendedName>
</protein>
<keyword evidence="2" id="KW-1185">Reference proteome</keyword>
<accession>A0A841G8E8</accession>
<dbReference type="RefSeq" id="WP_188026178.1">
    <property type="nucleotide sequence ID" value="NZ_JACHGR010000004.1"/>
</dbReference>
<proteinExistence type="predicted"/>
<dbReference type="Gene3D" id="3.30.1910.10">
    <property type="entry name" value="so0334 like domain"/>
    <property type="match status" value="1"/>
</dbReference>
<dbReference type="AlphaFoldDB" id="A0A841G8E8"/>
<evidence type="ECO:0000313" key="2">
    <source>
        <dbReference type="Proteomes" id="UP000585721"/>
    </source>
</evidence>
<reference evidence="1 2" key="1">
    <citation type="submission" date="2020-08" db="EMBL/GenBank/DDBJ databases">
        <title>Genomic Encyclopedia of Type Strains, Phase IV (KMG-IV): sequencing the most valuable type-strain genomes for metagenomic binning, comparative biology and taxonomic classification.</title>
        <authorList>
            <person name="Goeker M."/>
        </authorList>
    </citation>
    <scope>NUCLEOTIDE SEQUENCE [LARGE SCALE GENOMIC DNA]</scope>
    <source>
        <strain evidence="1 2">DSM 22975</strain>
    </source>
</reference>
<comment type="caution">
    <text evidence="1">The sequence shown here is derived from an EMBL/GenBank/DDBJ whole genome shotgun (WGS) entry which is preliminary data.</text>
</comment>